<dbReference type="EMBL" id="BMAO01027671">
    <property type="protein sequence ID" value="GFR18817.1"/>
    <property type="molecule type" value="Genomic_DNA"/>
</dbReference>
<dbReference type="Proteomes" id="UP000887116">
    <property type="component" value="Unassembled WGS sequence"/>
</dbReference>
<keyword evidence="2" id="KW-1185">Reference proteome</keyword>
<dbReference type="AlphaFoldDB" id="A0A8X6LSA0"/>
<evidence type="ECO:0000313" key="1">
    <source>
        <dbReference type="EMBL" id="GFR18817.1"/>
    </source>
</evidence>
<reference evidence="1" key="1">
    <citation type="submission" date="2020-07" db="EMBL/GenBank/DDBJ databases">
        <title>Multicomponent nature underlies the extraordinary mechanical properties of spider dragline silk.</title>
        <authorList>
            <person name="Kono N."/>
            <person name="Nakamura H."/>
            <person name="Mori M."/>
            <person name="Yoshida Y."/>
            <person name="Ohtoshi R."/>
            <person name="Malay A.D."/>
            <person name="Moran D.A.P."/>
            <person name="Tomita M."/>
            <person name="Numata K."/>
            <person name="Arakawa K."/>
        </authorList>
    </citation>
    <scope>NUCLEOTIDE SEQUENCE</scope>
</reference>
<gene>
    <name evidence="1" type="ORF">TNCT_60201</name>
</gene>
<organism evidence="1 2">
    <name type="scientific">Trichonephila clavata</name>
    <name type="common">Joro spider</name>
    <name type="synonym">Nephila clavata</name>
    <dbReference type="NCBI Taxonomy" id="2740835"/>
    <lineage>
        <taxon>Eukaryota</taxon>
        <taxon>Metazoa</taxon>
        <taxon>Ecdysozoa</taxon>
        <taxon>Arthropoda</taxon>
        <taxon>Chelicerata</taxon>
        <taxon>Arachnida</taxon>
        <taxon>Araneae</taxon>
        <taxon>Araneomorphae</taxon>
        <taxon>Entelegynae</taxon>
        <taxon>Araneoidea</taxon>
        <taxon>Nephilidae</taxon>
        <taxon>Trichonephila</taxon>
    </lineage>
</organism>
<comment type="caution">
    <text evidence="1">The sequence shown here is derived from an EMBL/GenBank/DDBJ whole genome shotgun (WGS) entry which is preliminary data.</text>
</comment>
<sequence>MSEKKEEKRYIPTVFLQEIFIIPAMEKYALPSWKKQMSFSQFSTLASLTVRKNSSSGPIAFRIHLNFFNASWSSLSDVNRHDYDQSSFYRVLNLET</sequence>
<name>A0A8X6LSA0_TRICU</name>
<evidence type="ECO:0000313" key="2">
    <source>
        <dbReference type="Proteomes" id="UP000887116"/>
    </source>
</evidence>
<proteinExistence type="predicted"/>
<protein>
    <submittedName>
        <fullName evidence="1">Uncharacterized protein</fullName>
    </submittedName>
</protein>
<accession>A0A8X6LSA0</accession>